<dbReference type="SMART" id="SM00421">
    <property type="entry name" value="HTH_LUXR"/>
    <property type="match status" value="1"/>
</dbReference>
<dbReference type="InterPro" id="IPR036388">
    <property type="entry name" value="WH-like_DNA-bd_sf"/>
</dbReference>
<feature type="domain" description="HTH luxR-type" evidence="4">
    <location>
        <begin position="198"/>
        <end position="263"/>
    </location>
</feature>
<keyword evidence="2 5" id="KW-0238">DNA-binding</keyword>
<dbReference type="AlphaFoldDB" id="A0A2R3Z225"/>
<dbReference type="InterPro" id="IPR000792">
    <property type="entry name" value="Tscrpt_reg_LuxR_C"/>
</dbReference>
<keyword evidence="3" id="KW-0804">Transcription</keyword>
<protein>
    <submittedName>
        <fullName evidence="5">DNA-binding response regulator</fullName>
    </submittedName>
</protein>
<reference evidence="6" key="1">
    <citation type="submission" date="2018-03" db="EMBL/GenBank/DDBJ databases">
        <title>Gramella fulva sp. nov., isolated from a dry surface of tidal flat.</title>
        <authorList>
            <person name="Hwang S.H."/>
            <person name="Hwang W.M."/>
            <person name="Kang K."/>
            <person name="Ahn T.-Y."/>
        </authorList>
    </citation>
    <scope>NUCLEOTIDE SEQUENCE [LARGE SCALE GENOMIC DNA]</scope>
    <source>
        <strain evidence="6">SH35</strain>
    </source>
</reference>
<dbReference type="PROSITE" id="PS00622">
    <property type="entry name" value="HTH_LUXR_1"/>
    <property type="match status" value="1"/>
</dbReference>
<evidence type="ECO:0000256" key="2">
    <source>
        <dbReference type="ARBA" id="ARBA00023125"/>
    </source>
</evidence>
<dbReference type="Gene3D" id="1.10.10.10">
    <property type="entry name" value="Winged helix-like DNA-binding domain superfamily/Winged helix DNA-binding domain"/>
    <property type="match status" value="1"/>
</dbReference>
<keyword evidence="6" id="KW-1185">Reference proteome</keyword>
<dbReference type="PANTHER" id="PTHR44688:SF16">
    <property type="entry name" value="DNA-BINDING TRANSCRIPTIONAL ACTIVATOR DEVR_DOSR"/>
    <property type="match status" value="1"/>
</dbReference>
<dbReference type="SUPFAM" id="SSF46894">
    <property type="entry name" value="C-terminal effector domain of the bipartite response regulators"/>
    <property type="match status" value="1"/>
</dbReference>
<dbReference type="CDD" id="cd06170">
    <property type="entry name" value="LuxR_C_like"/>
    <property type="match status" value="1"/>
</dbReference>
<keyword evidence="1" id="KW-0805">Transcription regulation</keyword>
<dbReference type="KEGG" id="grs:C7S20_03135"/>
<dbReference type="RefSeq" id="WP_107011109.1">
    <property type="nucleotide sequence ID" value="NZ_CP028136.1"/>
</dbReference>
<dbReference type="PRINTS" id="PR00038">
    <property type="entry name" value="HTHLUXR"/>
</dbReference>
<dbReference type="Gene3D" id="3.30.450.20">
    <property type="entry name" value="PAS domain"/>
    <property type="match status" value="1"/>
</dbReference>
<evidence type="ECO:0000313" key="6">
    <source>
        <dbReference type="Proteomes" id="UP000241507"/>
    </source>
</evidence>
<evidence type="ECO:0000256" key="3">
    <source>
        <dbReference type="ARBA" id="ARBA00023163"/>
    </source>
</evidence>
<evidence type="ECO:0000256" key="1">
    <source>
        <dbReference type="ARBA" id="ARBA00023015"/>
    </source>
</evidence>
<sequence length="268" mass="30598">MNRDLDKILTYWKKEYSENLENYKPYKTSPEFKHIASLLSPGHSYYYILNLHNLTLDEISPSVQKFVNKELSQISMSDLLNTALAEEMPGIAKKEAVIKDFYNRFLNPSEVRDYKLIYSYKLRDLKGLVRTMLHQATILSSTEEGKLQHVFCLHSDVSHLKINSTTDISFIHFENGKSYYNIDTSEGIFNPNASEFGGNNIQDLLTEREKEVTTMLAEGFSAREIADFLNLSGHTIRTHRRNILKKTGCSNTAELIAKCLTGGVISLN</sequence>
<dbReference type="Pfam" id="PF00196">
    <property type="entry name" value="GerE"/>
    <property type="match status" value="1"/>
</dbReference>
<dbReference type="GO" id="GO:0003677">
    <property type="term" value="F:DNA binding"/>
    <property type="evidence" value="ECO:0007669"/>
    <property type="project" value="UniProtKB-KW"/>
</dbReference>
<dbReference type="Proteomes" id="UP000241507">
    <property type="component" value="Chromosome"/>
</dbReference>
<organism evidence="5 6">
    <name type="scientific">Christiangramia fulva</name>
    <dbReference type="NCBI Taxonomy" id="2126553"/>
    <lineage>
        <taxon>Bacteria</taxon>
        <taxon>Pseudomonadati</taxon>
        <taxon>Bacteroidota</taxon>
        <taxon>Flavobacteriia</taxon>
        <taxon>Flavobacteriales</taxon>
        <taxon>Flavobacteriaceae</taxon>
        <taxon>Christiangramia</taxon>
    </lineage>
</organism>
<dbReference type="GO" id="GO:0006355">
    <property type="term" value="P:regulation of DNA-templated transcription"/>
    <property type="evidence" value="ECO:0007669"/>
    <property type="project" value="InterPro"/>
</dbReference>
<dbReference type="PROSITE" id="PS50043">
    <property type="entry name" value="HTH_LUXR_2"/>
    <property type="match status" value="1"/>
</dbReference>
<evidence type="ECO:0000313" key="5">
    <source>
        <dbReference type="EMBL" id="AVR44331.1"/>
    </source>
</evidence>
<proteinExistence type="predicted"/>
<accession>A0A2R3Z225</accession>
<evidence type="ECO:0000259" key="4">
    <source>
        <dbReference type="PROSITE" id="PS50043"/>
    </source>
</evidence>
<dbReference type="PANTHER" id="PTHR44688">
    <property type="entry name" value="DNA-BINDING TRANSCRIPTIONAL ACTIVATOR DEVR_DOSR"/>
    <property type="match status" value="1"/>
</dbReference>
<dbReference type="InterPro" id="IPR016032">
    <property type="entry name" value="Sig_transdc_resp-reg_C-effctor"/>
</dbReference>
<dbReference type="EMBL" id="CP028136">
    <property type="protein sequence ID" value="AVR44331.1"/>
    <property type="molecule type" value="Genomic_DNA"/>
</dbReference>
<name>A0A2R3Z225_9FLAO</name>
<gene>
    <name evidence="5" type="ORF">C7S20_03135</name>
</gene>
<dbReference type="OrthoDB" id="965844at2"/>